<proteinExistence type="predicted"/>
<organism evidence="2 3">
    <name type="scientific">Thamnocephalis sphaerospora</name>
    <dbReference type="NCBI Taxonomy" id="78915"/>
    <lineage>
        <taxon>Eukaryota</taxon>
        <taxon>Fungi</taxon>
        <taxon>Fungi incertae sedis</taxon>
        <taxon>Zoopagomycota</taxon>
        <taxon>Zoopagomycotina</taxon>
        <taxon>Zoopagomycetes</taxon>
        <taxon>Zoopagales</taxon>
        <taxon>Sigmoideomycetaceae</taxon>
        <taxon>Thamnocephalis</taxon>
    </lineage>
</organism>
<keyword evidence="3" id="KW-1185">Reference proteome</keyword>
<dbReference type="EMBL" id="KZ992987">
    <property type="protein sequence ID" value="RKP05971.1"/>
    <property type="molecule type" value="Genomic_DNA"/>
</dbReference>
<reference evidence="3" key="1">
    <citation type="journal article" date="2018" name="Nat. Microbiol.">
        <title>Leveraging single-cell genomics to expand the fungal tree of life.</title>
        <authorList>
            <person name="Ahrendt S.R."/>
            <person name="Quandt C.A."/>
            <person name="Ciobanu D."/>
            <person name="Clum A."/>
            <person name="Salamov A."/>
            <person name="Andreopoulos B."/>
            <person name="Cheng J.F."/>
            <person name="Woyke T."/>
            <person name="Pelin A."/>
            <person name="Henrissat B."/>
            <person name="Reynolds N.K."/>
            <person name="Benny G.L."/>
            <person name="Smith M.E."/>
            <person name="James T.Y."/>
            <person name="Grigoriev I.V."/>
        </authorList>
    </citation>
    <scope>NUCLEOTIDE SEQUENCE [LARGE SCALE GENOMIC DNA]</scope>
    <source>
        <strain evidence="3">RSA 1356</strain>
    </source>
</reference>
<feature type="region of interest" description="Disordered" evidence="1">
    <location>
        <begin position="109"/>
        <end position="128"/>
    </location>
</feature>
<sequence>MCDELGLQLVDCISSGMPTSNVLIGAPSDDTFKTEFEFPVQDRQHAVLLRFRCTKDNSIGIDVHTKLSTLDSNSGESDMQQNTDICYVDANNKPIAELKPHKLESIYERPDEGSQGADSSVARSDTVQDYDSSAHASLPVHCVAIRHTNRDANLVGFDVCIVIASDSSTAQNAANQMASGTAGNSEQ</sequence>
<dbReference type="AlphaFoldDB" id="A0A4P9XKL3"/>
<feature type="compositionally biased region" description="Polar residues" evidence="1">
    <location>
        <begin position="116"/>
        <end position="128"/>
    </location>
</feature>
<evidence type="ECO:0000256" key="1">
    <source>
        <dbReference type="SAM" id="MobiDB-lite"/>
    </source>
</evidence>
<name>A0A4P9XKL3_9FUNG</name>
<accession>A0A4P9XKL3</accession>
<dbReference type="Proteomes" id="UP000271241">
    <property type="component" value="Unassembled WGS sequence"/>
</dbReference>
<evidence type="ECO:0000313" key="3">
    <source>
        <dbReference type="Proteomes" id="UP000271241"/>
    </source>
</evidence>
<gene>
    <name evidence="2" type="ORF">THASP1DRAFT_32206</name>
</gene>
<evidence type="ECO:0000313" key="2">
    <source>
        <dbReference type="EMBL" id="RKP05971.1"/>
    </source>
</evidence>
<protein>
    <submittedName>
        <fullName evidence="2">Uncharacterized protein</fullName>
    </submittedName>
</protein>